<keyword evidence="5 10" id="KW-0326">Glycosidase</keyword>
<dbReference type="InterPro" id="IPR044846">
    <property type="entry name" value="GH10"/>
</dbReference>
<evidence type="ECO:0000256" key="3">
    <source>
        <dbReference type="ARBA" id="ARBA00022801"/>
    </source>
</evidence>
<evidence type="ECO:0000313" key="10">
    <source>
        <dbReference type="EMBL" id="GER49136.1"/>
    </source>
</evidence>
<dbReference type="PROSITE" id="PS51760">
    <property type="entry name" value="GH10_2"/>
    <property type="match status" value="1"/>
</dbReference>
<keyword evidence="6" id="KW-0624">Polysaccharide degradation</keyword>
<feature type="domain" description="GH10" evidence="9">
    <location>
        <begin position="216"/>
        <end position="515"/>
    </location>
</feature>
<dbReference type="GO" id="GO:0045493">
    <property type="term" value="P:xylan catabolic process"/>
    <property type="evidence" value="ECO:0007669"/>
    <property type="project" value="UniProtKB-KW"/>
</dbReference>
<dbReference type="SMART" id="SM00633">
    <property type="entry name" value="Glyco_10"/>
    <property type="match status" value="1"/>
</dbReference>
<feature type="signal peptide" evidence="8">
    <location>
        <begin position="1"/>
        <end position="23"/>
    </location>
</feature>
<dbReference type="InterPro" id="IPR008979">
    <property type="entry name" value="Galactose-bd-like_sf"/>
</dbReference>
<keyword evidence="3 10" id="KW-0378">Hydrolase</keyword>
<evidence type="ECO:0000259" key="9">
    <source>
        <dbReference type="PROSITE" id="PS51760"/>
    </source>
</evidence>
<keyword evidence="4" id="KW-0119">Carbohydrate metabolism</keyword>
<keyword evidence="11" id="KW-1185">Reference proteome</keyword>
<dbReference type="InterPro" id="IPR031158">
    <property type="entry name" value="GH10_AS"/>
</dbReference>
<comment type="caution">
    <text evidence="10">The sequence shown here is derived from an EMBL/GenBank/DDBJ whole genome shotgun (WGS) entry which is preliminary data.</text>
</comment>
<accession>A0A5A7QVY3</accession>
<dbReference type="SUPFAM" id="SSF49785">
    <property type="entry name" value="Galactose-binding domain-like"/>
    <property type="match status" value="1"/>
</dbReference>
<evidence type="ECO:0000256" key="8">
    <source>
        <dbReference type="SAM" id="SignalP"/>
    </source>
</evidence>
<protein>
    <submittedName>
        <fullName evidence="10">Endo-1,4-beta-xylanase C</fullName>
    </submittedName>
</protein>
<proteinExistence type="inferred from homology"/>
<dbReference type="Pfam" id="PF00331">
    <property type="entry name" value="Glyco_hydro_10"/>
    <property type="match status" value="1"/>
</dbReference>
<evidence type="ECO:0000256" key="5">
    <source>
        <dbReference type="ARBA" id="ARBA00023295"/>
    </source>
</evidence>
<dbReference type="Proteomes" id="UP000325081">
    <property type="component" value="Unassembled WGS sequence"/>
</dbReference>
<evidence type="ECO:0000256" key="2">
    <source>
        <dbReference type="ARBA" id="ARBA00022737"/>
    </source>
</evidence>
<dbReference type="InterPro" id="IPR001000">
    <property type="entry name" value="GH10_dom"/>
</dbReference>
<evidence type="ECO:0000313" key="11">
    <source>
        <dbReference type="Proteomes" id="UP000325081"/>
    </source>
</evidence>
<dbReference type="InterPro" id="IPR003305">
    <property type="entry name" value="CenC_carb-bd"/>
</dbReference>
<organism evidence="10 11">
    <name type="scientific">Striga asiatica</name>
    <name type="common">Asiatic witchweed</name>
    <name type="synonym">Buchnera asiatica</name>
    <dbReference type="NCBI Taxonomy" id="4170"/>
    <lineage>
        <taxon>Eukaryota</taxon>
        <taxon>Viridiplantae</taxon>
        <taxon>Streptophyta</taxon>
        <taxon>Embryophyta</taxon>
        <taxon>Tracheophyta</taxon>
        <taxon>Spermatophyta</taxon>
        <taxon>Magnoliopsida</taxon>
        <taxon>eudicotyledons</taxon>
        <taxon>Gunneridae</taxon>
        <taxon>Pentapetalae</taxon>
        <taxon>asterids</taxon>
        <taxon>lamiids</taxon>
        <taxon>Lamiales</taxon>
        <taxon>Orobanchaceae</taxon>
        <taxon>Buchnereae</taxon>
        <taxon>Striga</taxon>
    </lineage>
</organism>
<evidence type="ECO:0000256" key="1">
    <source>
        <dbReference type="ARBA" id="ARBA00007495"/>
    </source>
</evidence>
<dbReference type="OrthoDB" id="3055998at2759"/>
<feature type="chain" id="PRO_5023097161" evidence="8">
    <location>
        <begin position="24"/>
        <end position="607"/>
    </location>
</feature>
<dbReference type="Gene3D" id="3.20.20.80">
    <property type="entry name" value="Glycosidases"/>
    <property type="match status" value="1"/>
</dbReference>
<dbReference type="PROSITE" id="PS00591">
    <property type="entry name" value="GH10_1"/>
    <property type="match status" value="1"/>
</dbReference>
<dbReference type="Pfam" id="PF02018">
    <property type="entry name" value="CBM_4_9"/>
    <property type="match status" value="1"/>
</dbReference>
<dbReference type="GO" id="GO:0031176">
    <property type="term" value="F:endo-1,4-beta-xylanase activity"/>
    <property type="evidence" value="ECO:0007669"/>
    <property type="project" value="UniProtKB-ARBA"/>
</dbReference>
<dbReference type="AlphaFoldDB" id="A0A5A7QVY3"/>
<keyword evidence="10" id="KW-0858">Xylan degradation</keyword>
<dbReference type="EMBL" id="BKCP01008515">
    <property type="protein sequence ID" value="GER49136.1"/>
    <property type="molecule type" value="Genomic_DNA"/>
</dbReference>
<dbReference type="Gene3D" id="2.60.120.260">
    <property type="entry name" value="Galactose-binding domain-like"/>
    <property type="match status" value="1"/>
</dbReference>
<dbReference type="InterPro" id="IPR017853">
    <property type="entry name" value="GH"/>
</dbReference>
<evidence type="ECO:0000256" key="4">
    <source>
        <dbReference type="ARBA" id="ARBA00023277"/>
    </source>
</evidence>
<reference evidence="11" key="1">
    <citation type="journal article" date="2019" name="Curr. Biol.">
        <title>Genome Sequence of Striga asiatica Provides Insight into the Evolution of Plant Parasitism.</title>
        <authorList>
            <person name="Yoshida S."/>
            <person name="Kim S."/>
            <person name="Wafula E.K."/>
            <person name="Tanskanen J."/>
            <person name="Kim Y.M."/>
            <person name="Honaas L."/>
            <person name="Yang Z."/>
            <person name="Spallek T."/>
            <person name="Conn C.E."/>
            <person name="Ichihashi Y."/>
            <person name="Cheong K."/>
            <person name="Cui S."/>
            <person name="Der J.P."/>
            <person name="Gundlach H."/>
            <person name="Jiao Y."/>
            <person name="Hori C."/>
            <person name="Ishida J.K."/>
            <person name="Kasahara H."/>
            <person name="Kiba T."/>
            <person name="Kim M.S."/>
            <person name="Koo N."/>
            <person name="Laohavisit A."/>
            <person name="Lee Y.H."/>
            <person name="Lumba S."/>
            <person name="McCourt P."/>
            <person name="Mortimer J.C."/>
            <person name="Mutuku J.M."/>
            <person name="Nomura T."/>
            <person name="Sasaki-Sekimoto Y."/>
            <person name="Seto Y."/>
            <person name="Wang Y."/>
            <person name="Wakatake T."/>
            <person name="Sakakibara H."/>
            <person name="Demura T."/>
            <person name="Yamaguchi S."/>
            <person name="Yoneyama K."/>
            <person name="Manabe R.I."/>
            <person name="Nelson D.C."/>
            <person name="Schulman A.H."/>
            <person name="Timko M.P."/>
            <person name="dePamphilis C.W."/>
            <person name="Choi D."/>
            <person name="Shirasu K."/>
        </authorList>
    </citation>
    <scope>NUCLEOTIDE SEQUENCE [LARGE SCALE GENOMIC DNA]</scope>
    <source>
        <strain evidence="11">cv. UVA1</strain>
    </source>
</reference>
<sequence>MASSSNLLLLLLLINILECLVHAVPYDSSFHPECLAAPLKPLYNGGMVVNAEFNQGLKGWRQFGREVQVENRISGDGMNSYIVATERKQPYHSFSQKFHLKKGKIYTFSAWVRTSHEKAPVAAVFKTRRGYIKAAWAMGVSGCWSMMKGGLHVNASGPALVYFESENTDVEIWADSISLKSFTREEWKSHQQQNVERSRKKIVKFEVLDEEGFPVEKARVSINQLYHSFPLGSAMNGYILQNQAYQDWFTSRFKYTVFENEMKWYSTEISPGNENYEVADALLGFAQSHGISVRGHNVFWADQHCQPGWVTGLYGEALWEAANRRIESVMRRYQGKLMHWDVMNENLHFNFYETRLENNSASTYFYQKASALDPQATLFMNDYNTIEQPGDFKASPANYVQRIQGLKASGVTNMAIRLESHFSLGEPNVAYIRAAMDTLAAQGVPIWVTELDVGQGDSVTQARYLQTIIDELHSLPAVQGIMLWTAMNAQGQCYQMCLTDANLNNLPTGNVVDGFRNQLTHAYDLMSGTTDQNGFFQKSLYHGKYEVTISHPHRPQDHIVQHIHVVPQNHQNDHHHTPSPYQQQIHDHDEIEPPYQLHTLTLPRPTT</sequence>
<name>A0A5A7QVY3_STRAF</name>
<evidence type="ECO:0000256" key="7">
    <source>
        <dbReference type="PROSITE-ProRule" id="PRU10061"/>
    </source>
</evidence>
<dbReference type="PANTHER" id="PTHR31490:SF2">
    <property type="entry name" value="GLYCOSYL HYDROLASE FAMILY 10 PROTEIN"/>
    <property type="match status" value="1"/>
</dbReference>
<comment type="similarity">
    <text evidence="1">Belongs to the glycosyl hydrolase 10 (cellulase F) family.</text>
</comment>
<dbReference type="PANTHER" id="PTHR31490">
    <property type="entry name" value="GLYCOSYL HYDROLASE"/>
    <property type="match status" value="1"/>
</dbReference>
<dbReference type="SUPFAM" id="SSF51445">
    <property type="entry name" value="(Trans)glycosidases"/>
    <property type="match status" value="1"/>
</dbReference>
<keyword evidence="8" id="KW-0732">Signal</keyword>
<gene>
    <name evidence="10" type="ORF">STAS_26362</name>
</gene>
<keyword evidence="2" id="KW-0677">Repeat</keyword>
<evidence type="ECO:0000256" key="6">
    <source>
        <dbReference type="ARBA" id="ARBA00023326"/>
    </source>
</evidence>
<feature type="active site" description="Nucleophile" evidence="7">
    <location>
        <position position="450"/>
    </location>
</feature>